<reference evidence="1 2" key="1">
    <citation type="submission" date="2014-08" db="EMBL/GenBank/DDBJ databases">
        <title>Complete genome of a marine bacteria Jeotgalibacillus malaysiensis.</title>
        <authorList>
            <person name="Yaakop A.S."/>
            <person name="Chan K.-G."/>
            <person name="Goh K.M."/>
        </authorList>
    </citation>
    <scope>NUCLEOTIDE SEQUENCE [LARGE SCALE GENOMIC DNA]</scope>
    <source>
        <strain evidence="1 2">D5</strain>
        <plasmid evidence="2">Plasmid</plasmid>
    </source>
</reference>
<dbReference type="EMBL" id="CP009417">
    <property type="protein sequence ID" value="AJD93108.1"/>
    <property type="molecule type" value="Genomic_DNA"/>
</dbReference>
<dbReference type="Proteomes" id="UP000031449">
    <property type="component" value="Plasmid unnamed"/>
</dbReference>
<keyword evidence="1" id="KW-0614">Plasmid</keyword>
<dbReference type="BioCyc" id="JESP1508404:G14D9-13074-MONOMER"/>
<evidence type="ECO:0000313" key="2">
    <source>
        <dbReference type="Proteomes" id="UP000031449"/>
    </source>
</evidence>
<protein>
    <submittedName>
        <fullName evidence="1">Uncharacterized protein</fullName>
    </submittedName>
</protein>
<proteinExistence type="predicted"/>
<gene>
    <name evidence="1" type="ORF">JMA_37900</name>
</gene>
<geneLocation type="plasmid" evidence="2"/>
<sequence length="53" mass="5881">MIILIVGQEDGRVSHGVDTVTLENVVLPDVYPASIGRFDHSMGEWILKEEVKS</sequence>
<evidence type="ECO:0000313" key="1">
    <source>
        <dbReference type="EMBL" id="AJD93108.1"/>
    </source>
</evidence>
<accession>A0A0B5AX06</accession>
<keyword evidence="2" id="KW-1185">Reference proteome</keyword>
<organism evidence="1 2">
    <name type="scientific">Jeotgalibacillus malaysiensis</name>
    <dbReference type="NCBI Taxonomy" id="1508404"/>
    <lineage>
        <taxon>Bacteria</taxon>
        <taxon>Bacillati</taxon>
        <taxon>Bacillota</taxon>
        <taxon>Bacilli</taxon>
        <taxon>Bacillales</taxon>
        <taxon>Caryophanaceae</taxon>
        <taxon>Jeotgalibacillus</taxon>
    </lineage>
</organism>
<dbReference type="HOGENOM" id="CLU_3062404_0_0_9"/>
<dbReference type="KEGG" id="jeo:JMA_37900"/>
<name>A0A0B5AX06_9BACL</name>
<dbReference type="AlphaFoldDB" id="A0A0B5AX06"/>